<name>A0ACA9N726_9GLOM</name>
<dbReference type="Proteomes" id="UP000789366">
    <property type="component" value="Unassembled WGS sequence"/>
</dbReference>
<organism evidence="1 2">
    <name type="scientific">Cetraspora pellucida</name>
    <dbReference type="NCBI Taxonomy" id="1433469"/>
    <lineage>
        <taxon>Eukaryota</taxon>
        <taxon>Fungi</taxon>
        <taxon>Fungi incertae sedis</taxon>
        <taxon>Mucoromycota</taxon>
        <taxon>Glomeromycotina</taxon>
        <taxon>Glomeromycetes</taxon>
        <taxon>Diversisporales</taxon>
        <taxon>Gigasporaceae</taxon>
        <taxon>Cetraspora</taxon>
    </lineage>
</organism>
<evidence type="ECO:0000313" key="1">
    <source>
        <dbReference type="EMBL" id="CAG8633076.1"/>
    </source>
</evidence>
<comment type="caution">
    <text evidence="1">The sequence shown here is derived from an EMBL/GenBank/DDBJ whole genome shotgun (WGS) entry which is preliminary data.</text>
</comment>
<feature type="non-terminal residue" evidence="1">
    <location>
        <position position="46"/>
    </location>
</feature>
<dbReference type="EMBL" id="CAJVPW010012189">
    <property type="protein sequence ID" value="CAG8633076.1"/>
    <property type="molecule type" value="Genomic_DNA"/>
</dbReference>
<proteinExistence type="predicted"/>
<gene>
    <name evidence="1" type="ORF">SPELUC_LOCUS8293</name>
</gene>
<reference evidence="1" key="1">
    <citation type="submission" date="2021-06" db="EMBL/GenBank/DDBJ databases">
        <authorList>
            <person name="Kallberg Y."/>
            <person name="Tangrot J."/>
            <person name="Rosling A."/>
        </authorList>
    </citation>
    <scope>NUCLEOTIDE SEQUENCE</scope>
    <source>
        <strain evidence="1">28 12/20/2015</strain>
    </source>
</reference>
<sequence>MSRLPFLLGPPFVDNNLIDNGATIWRAKKISPHQLANNPNKVPAEI</sequence>
<evidence type="ECO:0000313" key="2">
    <source>
        <dbReference type="Proteomes" id="UP000789366"/>
    </source>
</evidence>
<keyword evidence="2" id="KW-1185">Reference proteome</keyword>
<protein>
    <submittedName>
        <fullName evidence="1">8174_t:CDS:1</fullName>
    </submittedName>
</protein>
<accession>A0ACA9N726</accession>